<name>A0A2V5L806_9MICC</name>
<gene>
    <name evidence="2" type="ORF">CVV68_09410</name>
</gene>
<evidence type="ECO:0000313" key="3">
    <source>
        <dbReference type="Proteomes" id="UP000247832"/>
    </source>
</evidence>
<comment type="caution">
    <text evidence="2">The sequence shown here is derived from an EMBL/GenBank/DDBJ whole genome shotgun (WGS) entry which is preliminary data.</text>
</comment>
<evidence type="ECO:0000313" key="2">
    <source>
        <dbReference type="EMBL" id="PYI67645.1"/>
    </source>
</evidence>
<evidence type="ECO:0000256" key="1">
    <source>
        <dbReference type="SAM" id="MobiDB-lite"/>
    </source>
</evidence>
<feature type="region of interest" description="Disordered" evidence="1">
    <location>
        <begin position="38"/>
        <end position="74"/>
    </location>
</feature>
<keyword evidence="3" id="KW-1185">Reference proteome</keyword>
<organism evidence="2 3">
    <name type="scientific">Arthrobacter livingstonensis</name>
    <dbReference type="NCBI Taxonomy" id="670078"/>
    <lineage>
        <taxon>Bacteria</taxon>
        <taxon>Bacillati</taxon>
        <taxon>Actinomycetota</taxon>
        <taxon>Actinomycetes</taxon>
        <taxon>Micrococcales</taxon>
        <taxon>Micrococcaceae</taxon>
        <taxon>Arthrobacter</taxon>
    </lineage>
</organism>
<proteinExistence type="predicted"/>
<dbReference type="EMBL" id="QJVD01000008">
    <property type="protein sequence ID" value="PYI67645.1"/>
    <property type="molecule type" value="Genomic_DNA"/>
</dbReference>
<reference evidence="2 3" key="1">
    <citation type="submission" date="2018-05" db="EMBL/GenBank/DDBJ databases">
        <title>Genetic diversity of glacier-inhabiting Cryobacterium bacteria in China and description of Cryobacterium mengkeensis sp. nov. and Arthrobacter glacialis sp. nov.</title>
        <authorList>
            <person name="Liu Q."/>
            <person name="Xin Y.-H."/>
        </authorList>
    </citation>
    <scope>NUCLEOTIDE SEQUENCE [LARGE SCALE GENOMIC DNA]</scope>
    <source>
        <strain evidence="2 3">LI2</strain>
    </source>
</reference>
<sequence>MRLLCLVKGERLDAVLQLVAAGEVEELSKVLEASPDARGQYRLTRDRADAEGDSSTPKSDDDDDPLPVYGCRGSGEGGVGAHEVDDGVVLTVQFVAVACHVRPEFCGHGEFFGAGIHDRQLDVGQGLEKLYGKLTQPAGADDYCPGAGP</sequence>
<dbReference type="Proteomes" id="UP000247832">
    <property type="component" value="Unassembled WGS sequence"/>
</dbReference>
<dbReference type="AlphaFoldDB" id="A0A2V5L806"/>
<accession>A0A2V5L806</accession>
<protein>
    <submittedName>
        <fullName evidence="2">Uncharacterized protein</fullName>
    </submittedName>
</protein>